<sequence length="269" mass="29107">MSARSYLFVPGDRPERFDKACNSGADVVVIDLEDAVTPDRKSVARAAVRAWLEAGGKACVRLNGTDTEWFNDDCELLELEGVTLVALPKAERAEQISQLAERLRPGVNIFPIVETALGVWNAVEVAQAPKVERLAFGSVDFQLDTGIIGDDLELLYARSRLVIASAIARIDAPVDGVTVALDDDEQLRIDVLGARSKGFGGKLCVHPRQVAQINQGFLPSEDEVQWAQAVISEVEAHTGVGAISLKGKLIDQPVIDRARKLLSSSTLPR</sequence>
<dbReference type="Proteomes" id="UP000344571">
    <property type="component" value="Chromosome"/>
</dbReference>
<dbReference type="EMBL" id="CP033116">
    <property type="protein sequence ID" value="QFY55550.1"/>
    <property type="molecule type" value="Genomic_DNA"/>
</dbReference>
<dbReference type="Gene3D" id="3.20.20.60">
    <property type="entry name" value="Phosphoenolpyruvate-binding domains"/>
    <property type="match status" value="1"/>
</dbReference>
<dbReference type="Pfam" id="PF03328">
    <property type="entry name" value="HpcH_HpaI"/>
    <property type="match status" value="1"/>
</dbReference>
<feature type="binding site" evidence="4">
    <location>
        <position position="61"/>
    </location>
    <ligand>
        <name>substrate</name>
    </ligand>
</feature>
<evidence type="ECO:0000256" key="5">
    <source>
        <dbReference type="PIRSR" id="PIRSR015582-2"/>
    </source>
</evidence>
<protein>
    <submittedName>
        <fullName evidence="7">CoA ester lyase</fullName>
    </submittedName>
</protein>
<keyword evidence="10" id="KW-1185">Reference proteome</keyword>
<evidence type="ECO:0000313" key="7">
    <source>
        <dbReference type="EMBL" id="PCC98588.1"/>
    </source>
</evidence>
<evidence type="ECO:0000256" key="2">
    <source>
        <dbReference type="ARBA" id="ARBA00022723"/>
    </source>
</evidence>
<keyword evidence="2 5" id="KW-0479">Metal-binding</keyword>
<feature type="domain" description="HpcH/HpaI aldolase/citrate lyase" evidence="6">
    <location>
        <begin position="4"/>
        <end position="207"/>
    </location>
</feature>
<dbReference type="SUPFAM" id="SSF51621">
    <property type="entry name" value="Phosphoenolpyruvate/pyruvate domain"/>
    <property type="match status" value="1"/>
</dbReference>
<accession>A0AA91U0P4</accession>
<evidence type="ECO:0000256" key="3">
    <source>
        <dbReference type="ARBA" id="ARBA00022842"/>
    </source>
</evidence>
<dbReference type="GO" id="GO:0000287">
    <property type="term" value="F:magnesium ion binding"/>
    <property type="evidence" value="ECO:0007669"/>
    <property type="project" value="TreeGrafter"/>
</dbReference>
<dbReference type="PIRSF" id="PIRSF015582">
    <property type="entry name" value="Cit_lyase_B"/>
    <property type="match status" value="1"/>
</dbReference>
<evidence type="ECO:0000313" key="10">
    <source>
        <dbReference type="Proteomes" id="UP000344571"/>
    </source>
</evidence>
<dbReference type="GO" id="GO:0016829">
    <property type="term" value="F:lyase activity"/>
    <property type="evidence" value="ECO:0007669"/>
    <property type="project" value="UniProtKB-KW"/>
</dbReference>
<evidence type="ECO:0000313" key="8">
    <source>
        <dbReference type="EMBL" id="QFY55550.1"/>
    </source>
</evidence>
<comment type="cofactor">
    <cofactor evidence="1">
        <name>Mg(2+)</name>
        <dbReference type="ChEBI" id="CHEBI:18420"/>
    </cofactor>
</comment>
<dbReference type="InterPro" id="IPR005000">
    <property type="entry name" value="Aldolase/citrate-lyase_domain"/>
</dbReference>
<name>A0AA91U0P4_9GAMM</name>
<evidence type="ECO:0000256" key="1">
    <source>
        <dbReference type="ARBA" id="ARBA00001946"/>
    </source>
</evidence>
<dbReference type="RefSeq" id="WP_096347313.1">
    <property type="nucleotide sequence ID" value="NZ_CP033116.1"/>
</dbReference>
<organism evidence="7 9">
    <name type="scientific">Halopseudomonas pelagia</name>
    <dbReference type="NCBI Taxonomy" id="553151"/>
    <lineage>
        <taxon>Bacteria</taxon>
        <taxon>Pseudomonadati</taxon>
        <taxon>Pseudomonadota</taxon>
        <taxon>Gammaproteobacteria</taxon>
        <taxon>Pseudomonadales</taxon>
        <taxon>Pseudomonadaceae</taxon>
        <taxon>Halopseudomonas</taxon>
    </lineage>
</organism>
<dbReference type="Proteomes" id="UP000243750">
    <property type="component" value="Unassembled WGS sequence"/>
</dbReference>
<feature type="binding site" evidence="4">
    <location>
        <position position="114"/>
    </location>
    <ligand>
        <name>substrate</name>
    </ligand>
</feature>
<reference evidence="7 9" key="1">
    <citation type="submission" date="2017-09" db="EMBL/GenBank/DDBJ databases">
        <title>Bacterial and phytoplankton interrelationship in Kongsfjorden, an Arctic fjord.</title>
        <authorList>
            <person name="Sinha R."/>
            <person name="Krishnan K."/>
        </authorList>
    </citation>
    <scope>NUCLEOTIDE SEQUENCE [LARGE SCALE GENOMIC DNA]</scope>
    <source>
        <strain evidence="7 9">58</strain>
    </source>
</reference>
<dbReference type="AlphaFoldDB" id="A0AA91U0P4"/>
<reference evidence="8 10" key="2">
    <citation type="submission" date="2018-10" db="EMBL/GenBank/DDBJ databases">
        <title>Complete genome sequence of Pseudomonas pelagia strain Kongs-67.</title>
        <authorList>
            <person name="Sinha R.K."/>
            <person name="Krishnan K."/>
        </authorList>
    </citation>
    <scope>NUCLEOTIDE SEQUENCE [LARGE SCALE GENOMIC DNA]</scope>
    <source>
        <strain evidence="8 10">Kongs-67</strain>
    </source>
</reference>
<dbReference type="GO" id="GO:0006107">
    <property type="term" value="P:oxaloacetate metabolic process"/>
    <property type="evidence" value="ECO:0007669"/>
    <property type="project" value="TreeGrafter"/>
</dbReference>
<dbReference type="InterPro" id="IPR040442">
    <property type="entry name" value="Pyrv_kinase-like_dom_sf"/>
</dbReference>
<dbReference type="InterPro" id="IPR011206">
    <property type="entry name" value="Citrate_lyase_beta/mcl1/mcl2"/>
</dbReference>
<proteinExistence type="predicted"/>
<feature type="binding site" evidence="5">
    <location>
        <position position="140"/>
    </location>
    <ligand>
        <name>Mg(2+)</name>
        <dbReference type="ChEBI" id="CHEBI:18420"/>
    </ligand>
</feature>
<dbReference type="EMBL" id="NWMT01000189">
    <property type="protein sequence ID" value="PCC98588.1"/>
    <property type="molecule type" value="Genomic_DNA"/>
</dbReference>
<dbReference type="PANTHER" id="PTHR32308">
    <property type="entry name" value="LYASE BETA SUBUNIT, PUTATIVE (AFU_ORTHOLOGUE AFUA_4G13030)-RELATED"/>
    <property type="match status" value="1"/>
</dbReference>
<evidence type="ECO:0000313" key="9">
    <source>
        <dbReference type="Proteomes" id="UP000243750"/>
    </source>
</evidence>
<keyword evidence="7" id="KW-0456">Lyase</keyword>
<dbReference type="PANTHER" id="PTHR32308:SF10">
    <property type="entry name" value="CITRATE LYASE SUBUNIT BETA"/>
    <property type="match status" value="1"/>
</dbReference>
<dbReference type="InterPro" id="IPR015813">
    <property type="entry name" value="Pyrv/PenolPyrv_kinase-like_dom"/>
</dbReference>
<evidence type="ECO:0000256" key="4">
    <source>
        <dbReference type="PIRSR" id="PIRSR015582-1"/>
    </source>
</evidence>
<feature type="binding site" evidence="5">
    <location>
        <position position="114"/>
    </location>
    <ligand>
        <name>Mg(2+)</name>
        <dbReference type="ChEBI" id="CHEBI:18420"/>
    </ligand>
</feature>
<evidence type="ECO:0000259" key="6">
    <source>
        <dbReference type="Pfam" id="PF03328"/>
    </source>
</evidence>
<keyword evidence="3 5" id="KW-0460">Magnesium</keyword>
<gene>
    <name evidence="7" type="ORF">CO192_14720</name>
    <name evidence="8" type="ORF">EAO82_03670</name>
</gene>